<dbReference type="Gene3D" id="1.10.720.10">
    <property type="match status" value="1"/>
</dbReference>
<dbReference type="PROSITE" id="PS51856">
    <property type="entry name" value="RHO_RNA_BD"/>
    <property type="match status" value="1"/>
</dbReference>
<dbReference type="InterPro" id="IPR012340">
    <property type="entry name" value="NA-bd_OB-fold"/>
</dbReference>
<name>A0A2K8KJN1_9GAMM</name>
<accession>A0A2K8KJN1</accession>
<dbReference type="SUPFAM" id="SSF52540">
    <property type="entry name" value="P-loop containing nucleoside triphosphate hydrolases"/>
    <property type="match status" value="1"/>
</dbReference>
<comment type="subunit">
    <text evidence="9">Homohexamer. The homohexamer assembles into an open ring structure.</text>
</comment>
<keyword evidence="8 9" id="KW-0804">Transcription</keyword>
<gene>
    <name evidence="9 13" type="primary">rho</name>
    <name evidence="13" type="ORF">REIFOR_00080</name>
</gene>
<evidence type="ECO:0000256" key="5">
    <source>
        <dbReference type="ARBA" id="ARBA00022840"/>
    </source>
</evidence>
<evidence type="ECO:0000256" key="4">
    <source>
        <dbReference type="ARBA" id="ARBA00022806"/>
    </source>
</evidence>
<dbReference type="InterPro" id="IPR041703">
    <property type="entry name" value="Rho_factor_ATP-bd"/>
</dbReference>
<feature type="binding site" evidence="9">
    <location>
        <position position="212"/>
    </location>
    <ligand>
        <name>ATP</name>
        <dbReference type="ChEBI" id="CHEBI:30616"/>
    </ligand>
</feature>
<dbReference type="InterPro" id="IPR004665">
    <property type="entry name" value="Term_rho"/>
</dbReference>
<dbReference type="Pfam" id="PF00006">
    <property type="entry name" value="ATP-synt_ab"/>
    <property type="match status" value="1"/>
</dbReference>
<proteinExistence type="inferred from homology"/>
<keyword evidence="7 9" id="KW-0805">Transcription regulation</keyword>
<dbReference type="CDD" id="cd01128">
    <property type="entry name" value="rho_factor_C"/>
    <property type="match status" value="1"/>
</dbReference>
<dbReference type="Pfam" id="PF07498">
    <property type="entry name" value="Rho_N"/>
    <property type="match status" value="1"/>
</dbReference>
<evidence type="ECO:0000256" key="7">
    <source>
        <dbReference type="ARBA" id="ARBA00023015"/>
    </source>
</evidence>
<evidence type="ECO:0000313" key="14">
    <source>
        <dbReference type="Proteomes" id="UP000229757"/>
    </source>
</evidence>
<dbReference type="GO" id="GO:0006353">
    <property type="term" value="P:DNA-templated transcription termination"/>
    <property type="evidence" value="ECO:0007669"/>
    <property type="project" value="UniProtKB-UniRule"/>
</dbReference>
<keyword evidence="6 9" id="KW-0694">RNA-binding</keyword>
<keyword evidence="2 9" id="KW-0547">Nucleotide-binding</keyword>
<dbReference type="PANTHER" id="PTHR46425:SF1">
    <property type="entry name" value="TRANSCRIPTION TERMINATION FACTOR RHO"/>
    <property type="match status" value="1"/>
</dbReference>
<evidence type="ECO:0000256" key="8">
    <source>
        <dbReference type="ARBA" id="ARBA00023163"/>
    </source>
</evidence>
<feature type="site" description="RNA-binding 2" evidence="9">
    <location>
        <position position="326"/>
    </location>
</feature>
<evidence type="ECO:0000313" key="13">
    <source>
        <dbReference type="EMBL" id="ATX75258.1"/>
    </source>
</evidence>
<feature type="binding site" evidence="9">
    <location>
        <begin position="169"/>
        <end position="174"/>
    </location>
    <ligand>
        <name>ATP</name>
        <dbReference type="ChEBI" id="CHEBI:30616"/>
    </ligand>
</feature>
<dbReference type="NCBIfam" id="TIGR00767">
    <property type="entry name" value="rho"/>
    <property type="match status" value="1"/>
</dbReference>
<evidence type="ECO:0000256" key="1">
    <source>
        <dbReference type="ARBA" id="ARBA00022472"/>
    </source>
</evidence>
<dbReference type="FunFam" id="2.40.50.140:FF:000010">
    <property type="entry name" value="Transcription termination factor Rho"/>
    <property type="match status" value="1"/>
</dbReference>
<evidence type="ECO:0000256" key="3">
    <source>
        <dbReference type="ARBA" id="ARBA00022801"/>
    </source>
</evidence>
<evidence type="ECO:0000256" key="6">
    <source>
        <dbReference type="ARBA" id="ARBA00022884"/>
    </source>
</evidence>
<organism evidence="13 14">
    <name type="scientific">Reinekea forsetii</name>
    <dbReference type="NCBI Taxonomy" id="1336806"/>
    <lineage>
        <taxon>Bacteria</taxon>
        <taxon>Pseudomonadati</taxon>
        <taxon>Pseudomonadota</taxon>
        <taxon>Gammaproteobacteria</taxon>
        <taxon>Oceanospirillales</taxon>
        <taxon>Saccharospirillaceae</taxon>
        <taxon>Reinekea</taxon>
    </lineage>
</organism>
<dbReference type="SUPFAM" id="SSF50249">
    <property type="entry name" value="Nucleic acid-binding proteins"/>
    <property type="match status" value="1"/>
</dbReference>
<feature type="region of interest" description="RNA-binding 2" evidence="9">
    <location>
        <begin position="284"/>
        <end position="288"/>
    </location>
</feature>
<feature type="region of interest" description="RNA-binding 1" evidence="9">
    <location>
        <begin position="108"/>
        <end position="110"/>
    </location>
</feature>
<dbReference type="Gene3D" id="3.40.50.300">
    <property type="entry name" value="P-loop containing nucleotide triphosphate hydrolases"/>
    <property type="match status" value="1"/>
</dbReference>
<dbReference type="RefSeq" id="WP_100255676.1">
    <property type="nucleotide sequence ID" value="NZ_CP011797.1"/>
</dbReference>
<dbReference type="SMART" id="SM00357">
    <property type="entry name" value="CSP"/>
    <property type="match status" value="1"/>
</dbReference>
<dbReference type="KEGG" id="rfo:REIFOR_00080"/>
<sequence length="418" mass="46641">MNLSDLKTKAVPELLDLAKEMGCENINRTRKQDLIFSILKRHSKSGEDIYGDGVLEILQDGFGFLRSATASYLAGPDDIYVSPSQIRRFNLRTGDTIEGKIRPPKEGERYFALLKVDKINFEPLENAKNKILFENLTPLFPDERMTLESGNGATEDMAGRILDLASPIGKGQRGLIVSPPKAGKTIMLQNVAQAISRACPDAHLMVLLIDERPEEVTEMQRSVRGEVIASTFDEPPARHVQVAEMVIEKAKRLVEHKADVIILLDSITRLARAYNTIVPSSGKVLTGGVDANALERPKRFFGAARNIEEGGSLTIIATALVDTGSKMDEVIYEEFKGTGNMEVHLDRKIAEKRIFPSINIRRSGTRREERLTSASELQRMWILRKLLAEMEDVAAIEFLIGKLKQTKSNDEFFKSMKG</sequence>
<evidence type="ECO:0000259" key="12">
    <source>
        <dbReference type="PROSITE" id="PS51856"/>
    </source>
</evidence>
<comment type="function">
    <text evidence="9">Facilitates transcription termination by a mechanism that involves Rho binding to the nascent RNA, activation of Rho's RNA-dependent ATPase activity, and release of the mRNA from the DNA template.</text>
</comment>
<dbReference type="Pfam" id="PF07497">
    <property type="entry name" value="Rho_RNA_bind"/>
    <property type="match status" value="1"/>
</dbReference>
<dbReference type="EC" id="3.6.4.-" evidence="9 10"/>
<evidence type="ECO:0000256" key="2">
    <source>
        <dbReference type="ARBA" id="ARBA00022741"/>
    </source>
</evidence>
<dbReference type="HAMAP" id="MF_01884">
    <property type="entry name" value="Rho"/>
    <property type="match status" value="1"/>
</dbReference>
<dbReference type="EMBL" id="CP011797">
    <property type="protein sequence ID" value="ATX75258.1"/>
    <property type="molecule type" value="Genomic_DNA"/>
</dbReference>
<dbReference type="PANTHER" id="PTHR46425">
    <property type="entry name" value="TRANSCRIPTION TERMINATION FACTOR RHO"/>
    <property type="match status" value="1"/>
</dbReference>
<keyword evidence="3 9" id="KW-0378">Hydrolase</keyword>
<dbReference type="SMART" id="SM00959">
    <property type="entry name" value="Rho_N"/>
    <property type="match status" value="1"/>
</dbReference>
<feature type="domain" description="Rho RNA-BD" evidence="12">
    <location>
        <begin position="48"/>
        <end position="123"/>
    </location>
</feature>
<dbReference type="InterPro" id="IPR011112">
    <property type="entry name" value="Rho-like_N"/>
</dbReference>
<dbReference type="Proteomes" id="UP000229757">
    <property type="component" value="Chromosome"/>
</dbReference>
<dbReference type="InterPro" id="IPR003593">
    <property type="entry name" value="AAA+_ATPase"/>
</dbReference>
<evidence type="ECO:0000256" key="11">
    <source>
        <dbReference type="PROSITE-ProRule" id="PRU01203"/>
    </source>
</evidence>
<dbReference type="InterPro" id="IPR000194">
    <property type="entry name" value="ATPase_F1/V1/A1_a/bsu_nucl-bd"/>
</dbReference>
<dbReference type="GO" id="GO:0005829">
    <property type="term" value="C:cytosol"/>
    <property type="evidence" value="ECO:0007669"/>
    <property type="project" value="UniProtKB-ARBA"/>
</dbReference>
<dbReference type="SMART" id="SM00382">
    <property type="entry name" value="AAA"/>
    <property type="match status" value="1"/>
</dbReference>
<keyword evidence="5 9" id="KW-0067">ATP-binding</keyword>
<feature type="region of interest" description="RNA-binding 1" evidence="9">
    <location>
        <begin position="78"/>
        <end position="80"/>
    </location>
</feature>
<dbReference type="GO" id="GO:0005524">
    <property type="term" value="F:ATP binding"/>
    <property type="evidence" value="ECO:0007669"/>
    <property type="project" value="UniProtKB-UniRule"/>
</dbReference>
<dbReference type="SUPFAM" id="SSF68912">
    <property type="entry name" value="Rho N-terminal domain-like"/>
    <property type="match status" value="1"/>
</dbReference>
<dbReference type="CDD" id="cd04459">
    <property type="entry name" value="Rho_CSD"/>
    <property type="match status" value="1"/>
</dbReference>
<keyword evidence="14" id="KW-1185">Reference proteome</keyword>
<reference evidence="13 14" key="1">
    <citation type="journal article" date="2017" name="Environ. Microbiol.">
        <title>Genomic and physiological analyses of 'Reinekea forsetii' reveal a versatile opportunistic lifestyle during spring algae blooms.</title>
        <authorList>
            <person name="Avci B."/>
            <person name="Hahnke R.L."/>
            <person name="Chafee M."/>
            <person name="Fischer T."/>
            <person name="Gruber-Vodicka H."/>
            <person name="Tegetmeyer H.E."/>
            <person name="Harder J."/>
            <person name="Fuchs B.M."/>
            <person name="Amann R.I."/>
            <person name="Teeling H."/>
        </authorList>
    </citation>
    <scope>NUCLEOTIDE SEQUENCE [LARGE SCALE GENOMIC DNA]</scope>
    <source>
        <strain evidence="13 14">Hel1_31_D35</strain>
    </source>
</reference>
<keyword evidence="1 9" id="KW-0806">Transcription termination</keyword>
<dbReference type="Gene3D" id="2.40.50.140">
    <property type="entry name" value="Nucleic acid-binding proteins"/>
    <property type="match status" value="1"/>
</dbReference>
<dbReference type="GO" id="GO:0003723">
    <property type="term" value="F:RNA binding"/>
    <property type="evidence" value="ECO:0007669"/>
    <property type="project" value="UniProtKB-UniRule"/>
</dbReference>
<protein>
    <recommendedName>
        <fullName evidence="9 10">Transcription termination factor Rho</fullName>
        <ecNumber evidence="9 10">3.6.4.-</ecNumber>
    </recommendedName>
    <alternativeName>
        <fullName evidence="9">ATP-dependent helicase Rho</fullName>
    </alternativeName>
</protein>
<dbReference type="InterPro" id="IPR011113">
    <property type="entry name" value="Rho_RNA-bd"/>
</dbReference>
<dbReference type="OrthoDB" id="9805197at2"/>
<keyword evidence="4 9" id="KW-0347">Helicase</keyword>
<dbReference type="InterPro" id="IPR027417">
    <property type="entry name" value="P-loop_NTPase"/>
</dbReference>
<comment type="similarity">
    <text evidence="9 11">Belongs to the Rho family.</text>
</comment>
<dbReference type="InterPro" id="IPR036269">
    <property type="entry name" value="Rho_N_sf"/>
</dbReference>
<dbReference type="FunFam" id="3.40.50.300:FF:000072">
    <property type="entry name" value="Transcription termination factor Rho"/>
    <property type="match status" value="1"/>
</dbReference>
<feature type="binding site" evidence="9">
    <location>
        <begin position="181"/>
        <end position="186"/>
    </location>
    <ligand>
        <name>ATP</name>
        <dbReference type="ChEBI" id="CHEBI:30616"/>
    </ligand>
</feature>
<feature type="region of interest" description="RNA-binding 1" evidence="9">
    <location>
        <begin position="61"/>
        <end position="66"/>
    </location>
</feature>
<dbReference type="GO" id="GO:0004386">
    <property type="term" value="F:helicase activity"/>
    <property type="evidence" value="ECO:0007669"/>
    <property type="project" value="UniProtKB-UniRule"/>
</dbReference>
<evidence type="ECO:0000256" key="10">
    <source>
        <dbReference type="NCBIfam" id="TIGR00767"/>
    </source>
</evidence>
<dbReference type="GO" id="GO:0008186">
    <property type="term" value="F:ATP-dependent activity, acting on RNA"/>
    <property type="evidence" value="ECO:0007669"/>
    <property type="project" value="UniProtKB-UniRule"/>
</dbReference>
<dbReference type="GO" id="GO:0016787">
    <property type="term" value="F:hydrolase activity"/>
    <property type="evidence" value="ECO:0007669"/>
    <property type="project" value="UniProtKB-KW"/>
</dbReference>
<dbReference type="InterPro" id="IPR011129">
    <property type="entry name" value="CSD"/>
</dbReference>
<dbReference type="AlphaFoldDB" id="A0A2K8KJN1"/>
<dbReference type="NCBIfam" id="NF006886">
    <property type="entry name" value="PRK09376.1"/>
    <property type="match status" value="1"/>
</dbReference>
<evidence type="ECO:0000256" key="9">
    <source>
        <dbReference type="HAMAP-Rule" id="MF_01884"/>
    </source>
</evidence>